<sequence>MYEEMSKINVCTKRVILNKAVYAWVNAAATVSYSIISGKVKYFPVEMSRFAKIVCVMKL</sequence>
<reference evidence="1" key="2">
    <citation type="journal article" date="2015" name="Fish Shellfish Immunol.">
        <title>Early steps in the European eel (Anguilla anguilla)-Vibrio vulnificus interaction in the gills: Role of the RtxA13 toxin.</title>
        <authorList>
            <person name="Callol A."/>
            <person name="Pajuelo D."/>
            <person name="Ebbesson L."/>
            <person name="Teles M."/>
            <person name="MacKenzie S."/>
            <person name="Amaro C."/>
        </authorList>
    </citation>
    <scope>NUCLEOTIDE SEQUENCE</scope>
</reference>
<dbReference type="AlphaFoldDB" id="A0A0E9PKX4"/>
<evidence type="ECO:0000313" key="1">
    <source>
        <dbReference type="EMBL" id="JAH05266.1"/>
    </source>
</evidence>
<proteinExistence type="predicted"/>
<dbReference type="EMBL" id="GBXM01103311">
    <property type="protein sequence ID" value="JAH05266.1"/>
    <property type="molecule type" value="Transcribed_RNA"/>
</dbReference>
<protein>
    <submittedName>
        <fullName evidence="1">Uncharacterized protein</fullName>
    </submittedName>
</protein>
<name>A0A0E9PKX4_ANGAN</name>
<accession>A0A0E9PKX4</accession>
<reference evidence="1" key="1">
    <citation type="submission" date="2014-11" db="EMBL/GenBank/DDBJ databases">
        <authorList>
            <person name="Amaro Gonzalez C."/>
        </authorList>
    </citation>
    <scope>NUCLEOTIDE SEQUENCE</scope>
</reference>
<organism evidence="1">
    <name type="scientific">Anguilla anguilla</name>
    <name type="common">European freshwater eel</name>
    <name type="synonym">Muraena anguilla</name>
    <dbReference type="NCBI Taxonomy" id="7936"/>
    <lineage>
        <taxon>Eukaryota</taxon>
        <taxon>Metazoa</taxon>
        <taxon>Chordata</taxon>
        <taxon>Craniata</taxon>
        <taxon>Vertebrata</taxon>
        <taxon>Euteleostomi</taxon>
        <taxon>Actinopterygii</taxon>
        <taxon>Neopterygii</taxon>
        <taxon>Teleostei</taxon>
        <taxon>Anguilliformes</taxon>
        <taxon>Anguillidae</taxon>
        <taxon>Anguilla</taxon>
    </lineage>
</organism>